<dbReference type="Proteomes" id="UP000248196">
    <property type="component" value="Unassembled WGS sequence"/>
</dbReference>
<dbReference type="Gene3D" id="3.40.630.10">
    <property type="entry name" value="Zn peptidases"/>
    <property type="match status" value="1"/>
</dbReference>
<dbReference type="OrthoDB" id="527673at2"/>
<organism evidence="1 2">
    <name type="scientific">Serratia plymuthica</name>
    <dbReference type="NCBI Taxonomy" id="82996"/>
    <lineage>
        <taxon>Bacteria</taxon>
        <taxon>Pseudomonadati</taxon>
        <taxon>Pseudomonadota</taxon>
        <taxon>Gammaproteobacteria</taxon>
        <taxon>Enterobacterales</taxon>
        <taxon>Yersiniaceae</taxon>
        <taxon>Serratia</taxon>
    </lineage>
</organism>
<proteinExistence type="predicted"/>
<dbReference type="EMBL" id="PESE01000001">
    <property type="protein sequence ID" value="PYD40001.1"/>
    <property type="molecule type" value="Genomic_DNA"/>
</dbReference>
<accession>A0A318P1G2</accession>
<reference evidence="1 2" key="1">
    <citation type="submission" date="2017-11" db="EMBL/GenBank/DDBJ databases">
        <title>Genome sequence of the oocydin A producing rhizobacterium Serratia plymuthica 4Rx5.</title>
        <authorList>
            <person name="Matilla M.A."/>
            <person name="Udaondo Z."/>
            <person name="Salmond G.P.C."/>
        </authorList>
    </citation>
    <scope>NUCLEOTIDE SEQUENCE [LARGE SCALE GENOMIC DNA]</scope>
    <source>
        <strain evidence="1 2">4Rx5</strain>
    </source>
</reference>
<protein>
    <submittedName>
        <fullName evidence="1">Succinylglutamate desuccinylase</fullName>
    </submittedName>
</protein>
<comment type="caution">
    <text evidence="1">The sequence shown here is derived from an EMBL/GenBank/DDBJ whole genome shotgun (WGS) entry which is preliminary data.</text>
</comment>
<dbReference type="SUPFAM" id="SSF53187">
    <property type="entry name" value="Zn-dependent exopeptidases"/>
    <property type="match status" value="1"/>
</dbReference>
<dbReference type="AlphaFoldDB" id="A0A318P1G2"/>
<gene>
    <name evidence="1" type="ORF">CT690_01560</name>
</gene>
<name>A0A318P1G2_SERPL</name>
<sequence length="56" mass="6234">MKSKHHKLPEHALGGQRQFTRFHFGQPGQGEKIYLQAGLHADEVPGMLVLRISAAN</sequence>
<evidence type="ECO:0000313" key="1">
    <source>
        <dbReference type="EMBL" id="PYD40001.1"/>
    </source>
</evidence>
<evidence type="ECO:0000313" key="2">
    <source>
        <dbReference type="Proteomes" id="UP000248196"/>
    </source>
</evidence>